<gene>
    <name evidence="2" type="ORF">NQ315_017078</name>
</gene>
<evidence type="ECO:0000313" key="2">
    <source>
        <dbReference type="EMBL" id="KAJ8913527.1"/>
    </source>
</evidence>
<accession>A0AAV8VHH7</accession>
<name>A0AAV8VHH7_9CUCU</name>
<dbReference type="EMBL" id="JANEYG010000092">
    <property type="protein sequence ID" value="KAJ8913527.1"/>
    <property type="molecule type" value="Genomic_DNA"/>
</dbReference>
<sequence length="142" mass="16348">AQHTMRVPVYLVCAAALVAVRGEEGTNYFGRQLQPVNVAADPETISYLLPKLAAKYRPSNDWSDVTDPRFYVLTEMESNAVDDPITKHKKIRNKRWNNYDLDRPSLSIQAPIQSLRNVYAKELLRQRMAANRRFLDNLIDTQ</sequence>
<keyword evidence="1" id="KW-0732">Signal</keyword>
<feature type="signal peptide" evidence="1">
    <location>
        <begin position="1"/>
        <end position="22"/>
    </location>
</feature>
<feature type="non-terminal residue" evidence="2">
    <location>
        <position position="1"/>
    </location>
</feature>
<organism evidence="2 3">
    <name type="scientific">Exocentrus adspersus</name>
    <dbReference type="NCBI Taxonomy" id="1586481"/>
    <lineage>
        <taxon>Eukaryota</taxon>
        <taxon>Metazoa</taxon>
        <taxon>Ecdysozoa</taxon>
        <taxon>Arthropoda</taxon>
        <taxon>Hexapoda</taxon>
        <taxon>Insecta</taxon>
        <taxon>Pterygota</taxon>
        <taxon>Neoptera</taxon>
        <taxon>Endopterygota</taxon>
        <taxon>Coleoptera</taxon>
        <taxon>Polyphaga</taxon>
        <taxon>Cucujiformia</taxon>
        <taxon>Chrysomeloidea</taxon>
        <taxon>Cerambycidae</taxon>
        <taxon>Lamiinae</taxon>
        <taxon>Acanthocinini</taxon>
        <taxon>Exocentrus</taxon>
    </lineage>
</organism>
<dbReference type="Proteomes" id="UP001159042">
    <property type="component" value="Unassembled WGS sequence"/>
</dbReference>
<evidence type="ECO:0008006" key="4">
    <source>
        <dbReference type="Google" id="ProtNLM"/>
    </source>
</evidence>
<evidence type="ECO:0000313" key="3">
    <source>
        <dbReference type="Proteomes" id="UP001159042"/>
    </source>
</evidence>
<feature type="chain" id="PRO_5043933737" description="Corticotropin-releasing factor domain-containing protein" evidence="1">
    <location>
        <begin position="23"/>
        <end position="142"/>
    </location>
</feature>
<reference evidence="2 3" key="1">
    <citation type="journal article" date="2023" name="Insect Mol. Biol.">
        <title>Genome sequencing provides insights into the evolution of gene families encoding plant cell wall-degrading enzymes in longhorned beetles.</title>
        <authorList>
            <person name="Shin N.R."/>
            <person name="Okamura Y."/>
            <person name="Kirsch R."/>
            <person name="Pauchet Y."/>
        </authorList>
    </citation>
    <scope>NUCLEOTIDE SEQUENCE [LARGE SCALE GENOMIC DNA]</scope>
    <source>
        <strain evidence="2">EAD_L_NR</strain>
    </source>
</reference>
<dbReference type="AlphaFoldDB" id="A0AAV8VHH7"/>
<protein>
    <recommendedName>
        <fullName evidence="4">Corticotropin-releasing factor domain-containing protein</fullName>
    </recommendedName>
</protein>
<evidence type="ECO:0000256" key="1">
    <source>
        <dbReference type="SAM" id="SignalP"/>
    </source>
</evidence>
<comment type="caution">
    <text evidence="2">The sequence shown here is derived from an EMBL/GenBank/DDBJ whole genome shotgun (WGS) entry which is preliminary data.</text>
</comment>
<proteinExistence type="predicted"/>
<keyword evidence="3" id="KW-1185">Reference proteome</keyword>